<evidence type="ECO:0000313" key="2">
    <source>
        <dbReference type="Proteomes" id="UP000220959"/>
    </source>
</evidence>
<name>A0ACC9CZ43_9FIRM</name>
<accession>A0ACC9CZ43</accession>
<reference evidence="1 2" key="1">
    <citation type="journal article" date="2017" name="Front. Microbiol.">
        <title>New Insights into the Diversity of the Genus Faecalibacterium.</title>
        <authorList>
            <person name="Benevides L."/>
            <person name="Burman S."/>
            <person name="Martin R."/>
            <person name="Robert V."/>
            <person name="Thomas M."/>
            <person name="Miquel S."/>
            <person name="Chain F."/>
            <person name="Sokol H."/>
            <person name="Bermudez-Humaran L.G."/>
            <person name="Morrison M."/>
            <person name="Langella P."/>
            <person name="Azevedo V.A."/>
            <person name="Chatel J.M."/>
            <person name="Soares S."/>
        </authorList>
    </citation>
    <scope>NUCLEOTIDE SEQUENCE [LARGE SCALE GENOMIC DNA]</scope>
    <source>
        <strain evidence="2">CNCM I-4541</strain>
    </source>
</reference>
<gene>
    <name evidence="1" type="ORF">CGS49_07240</name>
</gene>
<keyword evidence="2" id="KW-1185">Reference proteome</keyword>
<protein>
    <submittedName>
        <fullName evidence="1">Uncharacterized protein</fullName>
    </submittedName>
</protein>
<evidence type="ECO:0000313" key="1">
    <source>
        <dbReference type="EMBL" id="PDX61203.1"/>
    </source>
</evidence>
<dbReference type="Proteomes" id="UP000220959">
    <property type="component" value="Unassembled WGS sequence"/>
</dbReference>
<dbReference type="EMBL" id="NMTR01000017">
    <property type="protein sequence ID" value="PDX61203.1"/>
    <property type="molecule type" value="Genomic_DNA"/>
</dbReference>
<sequence length="64" mass="7208">MVAGLGIASQQANEHGRILILRVNLAFVHTEALLAEVMLILKLKASKLYKNPNPRYKDKDEICF</sequence>
<organism evidence="1 2">
    <name type="scientific">Faecalibacterium langellae</name>
    <dbReference type="NCBI Taxonomy" id="3435293"/>
    <lineage>
        <taxon>Bacteria</taxon>
        <taxon>Bacillati</taxon>
        <taxon>Bacillota</taxon>
        <taxon>Clostridia</taxon>
        <taxon>Eubacteriales</taxon>
        <taxon>Oscillospiraceae</taxon>
        <taxon>Faecalibacterium</taxon>
    </lineage>
</organism>
<comment type="caution">
    <text evidence="1">The sequence shown here is derived from an EMBL/GenBank/DDBJ whole genome shotgun (WGS) entry which is preliminary data.</text>
</comment>
<proteinExistence type="predicted"/>